<evidence type="ECO:0000256" key="3">
    <source>
        <dbReference type="ARBA" id="ARBA00009665"/>
    </source>
</evidence>
<dbReference type="PROSITE" id="PS51380">
    <property type="entry name" value="EXS"/>
    <property type="match status" value="1"/>
</dbReference>
<dbReference type="Pfam" id="PF02265">
    <property type="entry name" value="S1-P1_nuclease"/>
    <property type="match status" value="1"/>
</dbReference>
<name>A0A7J6LU76_PEROL</name>
<protein>
    <recommendedName>
        <fullName evidence="20">Xenotropic and polytropic retrovirus receptor 1</fullName>
    </recommendedName>
</protein>
<dbReference type="Pfam" id="PF13639">
    <property type="entry name" value="zf-RING_2"/>
    <property type="match status" value="1"/>
</dbReference>
<dbReference type="EMBL" id="JABANN010000308">
    <property type="protein sequence ID" value="KAF4662815.1"/>
    <property type="molecule type" value="Genomic_DNA"/>
</dbReference>
<dbReference type="Proteomes" id="UP000572268">
    <property type="component" value="Unassembled WGS sequence"/>
</dbReference>
<evidence type="ECO:0000256" key="4">
    <source>
        <dbReference type="ARBA" id="ARBA00022692"/>
    </source>
</evidence>
<dbReference type="GO" id="GO:0004519">
    <property type="term" value="F:endonuclease activity"/>
    <property type="evidence" value="ECO:0007669"/>
    <property type="project" value="UniProtKB-KW"/>
</dbReference>
<dbReference type="CDD" id="cd14447">
    <property type="entry name" value="SPX"/>
    <property type="match status" value="1"/>
</dbReference>
<dbReference type="GO" id="GO:0008270">
    <property type="term" value="F:zinc ion binding"/>
    <property type="evidence" value="ECO:0007669"/>
    <property type="project" value="UniProtKB-KW"/>
</dbReference>
<evidence type="ECO:0000256" key="2">
    <source>
        <dbReference type="ARBA" id="ARBA00009547"/>
    </source>
</evidence>
<dbReference type="PANTHER" id="PTHR10783">
    <property type="entry name" value="XENOTROPIC AND POLYTROPIC RETROVIRUS RECEPTOR 1-RELATED"/>
    <property type="match status" value="1"/>
</dbReference>
<dbReference type="GO" id="GO:0006308">
    <property type="term" value="P:DNA catabolic process"/>
    <property type="evidence" value="ECO:0007669"/>
    <property type="project" value="InterPro"/>
</dbReference>
<dbReference type="AlphaFoldDB" id="A0A7J6LU76"/>
<dbReference type="PROSITE" id="PS50089">
    <property type="entry name" value="ZF_RING_2"/>
    <property type="match status" value="1"/>
</dbReference>
<evidence type="ECO:0000256" key="9">
    <source>
        <dbReference type="ARBA" id="ARBA00022989"/>
    </source>
</evidence>
<dbReference type="GO" id="GO:0016036">
    <property type="term" value="P:cellular response to phosphate starvation"/>
    <property type="evidence" value="ECO:0007669"/>
    <property type="project" value="TreeGrafter"/>
</dbReference>
<keyword evidence="11" id="KW-1015">Disulfide bond</keyword>
<evidence type="ECO:0000256" key="11">
    <source>
        <dbReference type="ARBA" id="ARBA00023157"/>
    </source>
</evidence>
<gene>
    <name evidence="18" type="ORF">FOL46_005127</name>
</gene>
<dbReference type="Pfam" id="PF03105">
    <property type="entry name" value="SPX"/>
    <property type="match status" value="1"/>
</dbReference>
<comment type="similarity">
    <text evidence="3">Belongs to the SYG1 (TC 2.A.94) family.</text>
</comment>
<dbReference type="InterPro" id="IPR013083">
    <property type="entry name" value="Znf_RING/FYVE/PHD"/>
</dbReference>
<accession>A0A7J6LU76</accession>
<keyword evidence="5" id="KW-0540">Nuclease</keyword>
<dbReference type="InterPro" id="IPR008947">
    <property type="entry name" value="PLipase_C/P1_nuclease_dom_sf"/>
</dbReference>
<evidence type="ECO:0000256" key="8">
    <source>
        <dbReference type="ARBA" id="ARBA00022801"/>
    </source>
</evidence>
<feature type="transmembrane region" description="Helical" evidence="14">
    <location>
        <begin position="758"/>
        <end position="782"/>
    </location>
</feature>
<feature type="domain" description="SPX" evidence="17">
    <location>
        <begin position="411"/>
        <end position="670"/>
    </location>
</feature>
<proteinExistence type="inferred from homology"/>
<evidence type="ECO:0000313" key="18">
    <source>
        <dbReference type="EMBL" id="KAF4662815.1"/>
    </source>
</evidence>
<keyword evidence="7" id="KW-0255">Endonuclease</keyword>
<dbReference type="SUPFAM" id="SSF48537">
    <property type="entry name" value="Phospholipase C/P1 nuclease"/>
    <property type="match status" value="1"/>
</dbReference>
<evidence type="ECO:0000259" key="16">
    <source>
        <dbReference type="PROSITE" id="PS51380"/>
    </source>
</evidence>
<organism evidence="18 19">
    <name type="scientific">Perkinsus olseni</name>
    <name type="common">Perkinsus atlanticus</name>
    <dbReference type="NCBI Taxonomy" id="32597"/>
    <lineage>
        <taxon>Eukaryota</taxon>
        <taxon>Sar</taxon>
        <taxon>Alveolata</taxon>
        <taxon>Perkinsozoa</taxon>
        <taxon>Perkinsea</taxon>
        <taxon>Perkinsida</taxon>
        <taxon>Perkinsidae</taxon>
        <taxon>Perkinsus</taxon>
    </lineage>
</organism>
<keyword evidence="13" id="KW-0863">Zinc-finger</keyword>
<dbReference type="Pfam" id="PF03124">
    <property type="entry name" value="EXS"/>
    <property type="match status" value="1"/>
</dbReference>
<evidence type="ECO:0008006" key="20">
    <source>
        <dbReference type="Google" id="ProtNLM"/>
    </source>
</evidence>
<evidence type="ECO:0000256" key="7">
    <source>
        <dbReference type="ARBA" id="ARBA00022759"/>
    </source>
</evidence>
<evidence type="ECO:0000256" key="5">
    <source>
        <dbReference type="ARBA" id="ARBA00022722"/>
    </source>
</evidence>
<dbReference type="GO" id="GO:0003676">
    <property type="term" value="F:nucleic acid binding"/>
    <property type="evidence" value="ECO:0007669"/>
    <property type="project" value="InterPro"/>
</dbReference>
<dbReference type="CDD" id="cd16454">
    <property type="entry name" value="RING-H2_PA-TM-RING"/>
    <property type="match status" value="1"/>
</dbReference>
<dbReference type="InterPro" id="IPR001841">
    <property type="entry name" value="Znf_RING"/>
</dbReference>
<dbReference type="GO" id="GO:0006817">
    <property type="term" value="P:phosphate ion transport"/>
    <property type="evidence" value="ECO:0007669"/>
    <property type="project" value="TreeGrafter"/>
</dbReference>
<dbReference type="GO" id="GO:0016788">
    <property type="term" value="F:hydrolase activity, acting on ester bonds"/>
    <property type="evidence" value="ECO:0007669"/>
    <property type="project" value="InterPro"/>
</dbReference>
<keyword evidence="12" id="KW-0325">Glycoprotein</keyword>
<comment type="similarity">
    <text evidence="2">Belongs to the nuclease type I family.</text>
</comment>
<keyword evidence="9 14" id="KW-1133">Transmembrane helix</keyword>
<reference evidence="18 19" key="1">
    <citation type="submission" date="2020-04" db="EMBL/GenBank/DDBJ databases">
        <title>Perkinsus olseni comparative genomics.</title>
        <authorList>
            <person name="Bogema D.R."/>
        </authorList>
    </citation>
    <scope>NUCLEOTIDE SEQUENCE [LARGE SCALE GENOMIC DNA]</scope>
    <source>
        <strain evidence="18">ATCC PRA-31</strain>
    </source>
</reference>
<feature type="transmembrane region" description="Helical" evidence="14">
    <location>
        <begin position="809"/>
        <end position="829"/>
    </location>
</feature>
<dbReference type="SMART" id="SM00184">
    <property type="entry name" value="RING"/>
    <property type="match status" value="1"/>
</dbReference>
<evidence type="ECO:0000256" key="12">
    <source>
        <dbReference type="ARBA" id="ARBA00023180"/>
    </source>
</evidence>
<evidence type="ECO:0000259" key="15">
    <source>
        <dbReference type="PROSITE" id="PS50089"/>
    </source>
</evidence>
<comment type="subcellular location">
    <subcellularLocation>
        <location evidence="1">Membrane</location>
        <topology evidence="1">Multi-pass membrane protein</topology>
    </subcellularLocation>
</comment>
<dbReference type="GO" id="GO:0005886">
    <property type="term" value="C:plasma membrane"/>
    <property type="evidence" value="ECO:0007669"/>
    <property type="project" value="TreeGrafter"/>
</dbReference>
<comment type="caution">
    <text evidence="18">The sequence shown here is derived from an EMBL/GenBank/DDBJ whole genome shotgun (WGS) entry which is preliminary data.</text>
</comment>
<keyword evidence="4 14" id="KW-0812">Transmembrane</keyword>
<dbReference type="PROSITE" id="PS51382">
    <property type="entry name" value="SPX"/>
    <property type="match status" value="1"/>
</dbReference>
<evidence type="ECO:0000256" key="14">
    <source>
        <dbReference type="SAM" id="Phobius"/>
    </source>
</evidence>
<evidence type="ECO:0000256" key="13">
    <source>
        <dbReference type="PROSITE-ProRule" id="PRU00175"/>
    </source>
</evidence>
<dbReference type="SUPFAM" id="SSF57850">
    <property type="entry name" value="RING/U-box"/>
    <property type="match status" value="1"/>
</dbReference>
<evidence type="ECO:0000313" key="19">
    <source>
        <dbReference type="Proteomes" id="UP000572268"/>
    </source>
</evidence>
<dbReference type="GO" id="GO:0005794">
    <property type="term" value="C:Golgi apparatus"/>
    <property type="evidence" value="ECO:0007669"/>
    <property type="project" value="TreeGrafter"/>
</dbReference>
<evidence type="ECO:0000256" key="1">
    <source>
        <dbReference type="ARBA" id="ARBA00004141"/>
    </source>
</evidence>
<keyword evidence="10 14" id="KW-0472">Membrane</keyword>
<dbReference type="InterPro" id="IPR004331">
    <property type="entry name" value="SPX_dom"/>
</dbReference>
<feature type="transmembrane region" description="Helical" evidence="14">
    <location>
        <begin position="841"/>
        <end position="859"/>
    </location>
</feature>
<evidence type="ECO:0000256" key="6">
    <source>
        <dbReference type="ARBA" id="ARBA00022723"/>
    </source>
</evidence>
<keyword evidence="8" id="KW-0378">Hydrolase</keyword>
<dbReference type="InterPro" id="IPR004342">
    <property type="entry name" value="EXS_C"/>
</dbReference>
<evidence type="ECO:0000256" key="10">
    <source>
        <dbReference type="ARBA" id="ARBA00023136"/>
    </source>
</evidence>
<feature type="domain" description="EXS" evidence="16">
    <location>
        <begin position="925"/>
        <end position="1129"/>
    </location>
</feature>
<dbReference type="Gene3D" id="3.30.40.10">
    <property type="entry name" value="Zinc/RING finger domain, C3HC4 (zinc finger)"/>
    <property type="match status" value="1"/>
</dbReference>
<dbReference type="GO" id="GO:0000822">
    <property type="term" value="F:inositol hexakisphosphate binding"/>
    <property type="evidence" value="ECO:0007669"/>
    <property type="project" value="TreeGrafter"/>
</dbReference>
<dbReference type="PANTHER" id="PTHR10783:SF103">
    <property type="entry name" value="SOLUTE CARRIER FAMILY 53 MEMBER 1"/>
    <property type="match status" value="1"/>
</dbReference>
<keyword evidence="13" id="KW-0862">Zinc</keyword>
<feature type="transmembrane region" description="Helical" evidence="14">
    <location>
        <begin position="727"/>
        <end position="746"/>
    </location>
</feature>
<dbReference type="Gene3D" id="1.10.575.10">
    <property type="entry name" value="P1 Nuclease"/>
    <property type="match status" value="1"/>
</dbReference>
<evidence type="ECO:0000259" key="17">
    <source>
        <dbReference type="PROSITE" id="PS51382"/>
    </source>
</evidence>
<dbReference type="InterPro" id="IPR003154">
    <property type="entry name" value="S1/P1nuclease"/>
</dbReference>
<sequence length="1169" mass="133779">MSRDGDTRAIIASHPVDPRVLNALDSITLGNGHEPTECSICVQRIGRDDKCLELPTCGHIYHWDCIMNWLKIRGHCPVCRAVVDESFAIAAESAAAAAASSPGHDTEPLPKPLVHSYITQEDLNKFLNGQSIAYMSRYAHDKLQYANYDRTVENHYETQLRDWKCTFDVDHPDSDAESKGLYQSIHDIFGRVTHESKSAQDHGIAKDMTEPVQISWLLGLVQDLHQPLHTGFGADDHGRRITVQYHDDPSTNLYDFWERDVSSAVNLETQLVLRAYNDELDKLVQEGGYGIKLVQKIYEKGIAEWIAESMEMACSDIYSVIAGGRGREVPRMYQIDDEVYARWRDLATKQVVKGAARSAVVLHAIAIHARYYHPEIVGALARSNKVQRHRVRGNWMQALAKNTIIAAVVLMKFEKQLRRYAIAEWADNYIDYRRLKKALRRSVHSRSRRLQSSIHDASSIEDLMRRSREYSLVGATQGGLPPAEPHQILGISPSSFVNSETSLDEWYQLLELQIRKVNIFFELQYEDLESQVVETEKLVHSIASSSSSSGSGSSIGIATQYHQHQSPVYAQEHHHQRHETDDLNGRQIEYPYNPSEGNLQAPLIREKRHRSPEETHNTQMMMRAENAIANLTERIDLLRSYSRLNHLAVAKILKKHDKVTRIGLSQVLMPEVSSQPFYDLGRLDALDKRLQRLVPCTNPSEGDQQFLKRLRYFREHMGGGHSKLLRGFYVGVSVMLMIDLIVLICIPHTNPNFDEAAFFASLTAFRFVFMCSLALWSAGWAMNVLETYSVNYLFLLDCDPNIEVRSDTLFNIAAVHTSLFILFFGLYVVDYKFAIFGYHGYYVVYPAILLFFWLVSMFWPHDVFRLRYRKGIAMSLWRTVKAPFGGSVTFADNITGDVLTSAVKPLQDLVLAFFFFSAPLDIARTKTENHPFLIPLIAFLPYWFRMMQCLNRWWETRETRHLWNFGKYTCGNIMVVVTAIPLSDFPYFSVYTERLIWVFVYCLSSMYMYCWDVGMDWGIVSFSTTDHTGTFLSREHMLPRWMYGAAAFTNLIGRTTWALTLMPAHTVLKSPVGSQVLRTVVAGMEIMRRAQWFIIRCEFEHLTNASKYRSLLWVPPLISKEDLHATRKRMKPLFTVNVKSIAVDPSWGIKDTAVAAMNSVRSRGESFAP</sequence>
<keyword evidence="6" id="KW-0479">Metal-binding</keyword>
<feature type="domain" description="RING-type" evidence="15">
    <location>
        <begin position="38"/>
        <end position="80"/>
    </location>
</feature>